<evidence type="ECO:0000313" key="12">
    <source>
        <dbReference type="EMBL" id="PON68018.1"/>
    </source>
</evidence>
<feature type="domain" description="Protein kinase" evidence="11">
    <location>
        <begin position="1"/>
        <end position="349"/>
    </location>
</feature>
<keyword evidence="13" id="KW-1185">Reference proteome</keyword>
<dbReference type="PRINTS" id="PR00320">
    <property type="entry name" value="GPROTEINBRPT"/>
</dbReference>
<keyword evidence="2 9" id="KW-0853">WD repeat</keyword>
<gene>
    <name evidence="12" type="ORF">PanWU01x14_098220</name>
</gene>
<feature type="region of interest" description="Disordered" evidence="10">
    <location>
        <begin position="1"/>
        <end position="44"/>
    </location>
</feature>
<feature type="compositionally biased region" description="Polar residues" evidence="10">
    <location>
        <begin position="18"/>
        <end position="27"/>
    </location>
</feature>
<dbReference type="FunFam" id="2.130.10.10:FF:000090">
    <property type="entry name" value="E3 ubiquitin-protein ligase RFWD2 isoform X1"/>
    <property type="match status" value="1"/>
</dbReference>
<feature type="repeat" description="WD" evidence="9">
    <location>
        <begin position="771"/>
        <end position="804"/>
    </location>
</feature>
<evidence type="ECO:0000256" key="7">
    <source>
        <dbReference type="ARBA" id="ARBA00023242"/>
    </source>
</evidence>
<dbReference type="GO" id="GO:0042802">
    <property type="term" value="F:identical protein binding"/>
    <property type="evidence" value="ECO:0007669"/>
    <property type="project" value="UniProtKB-ARBA"/>
</dbReference>
<name>A0A2P5D457_PARAD</name>
<dbReference type="InterPro" id="IPR044630">
    <property type="entry name" value="SPA1/2/3/4"/>
</dbReference>
<evidence type="ECO:0000256" key="2">
    <source>
        <dbReference type="ARBA" id="ARBA00022574"/>
    </source>
</evidence>
<keyword evidence="4" id="KW-0677">Repeat</keyword>
<keyword evidence="5" id="KW-0833">Ubl conjugation pathway</keyword>
<feature type="region of interest" description="Disordered" evidence="10">
    <location>
        <begin position="426"/>
        <end position="448"/>
    </location>
</feature>
<feature type="compositionally biased region" description="Basic and acidic residues" evidence="10">
    <location>
        <begin position="230"/>
        <end position="246"/>
    </location>
</feature>
<dbReference type="Gene3D" id="1.10.510.10">
    <property type="entry name" value="Transferase(Phosphotransferase) domain 1"/>
    <property type="match status" value="1"/>
</dbReference>
<dbReference type="InterPro" id="IPR001680">
    <property type="entry name" value="WD40_rpt"/>
</dbReference>
<evidence type="ECO:0000259" key="11">
    <source>
        <dbReference type="PROSITE" id="PS50011"/>
    </source>
</evidence>
<dbReference type="Pfam" id="PF00400">
    <property type="entry name" value="WD40"/>
    <property type="match status" value="3"/>
</dbReference>
<dbReference type="Gene3D" id="2.130.10.10">
    <property type="entry name" value="YVTN repeat-like/Quinoprotein amine dehydrogenase"/>
    <property type="match status" value="1"/>
</dbReference>
<organism evidence="12 13">
    <name type="scientific">Parasponia andersonii</name>
    <name type="common">Sponia andersonii</name>
    <dbReference type="NCBI Taxonomy" id="3476"/>
    <lineage>
        <taxon>Eukaryota</taxon>
        <taxon>Viridiplantae</taxon>
        <taxon>Streptophyta</taxon>
        <taxon>Embryophyta</taxon>
        <taxon>Tracheophyta</taxon>
        <taxon>Spermatophyta</taxon>
        <taxon>Magnoliopsida</taxon>
        <taxon>eudicotyledons</taxon>
        <taxon>Gunneridae</taxon>
        <taxon>Pentapetalae</taxon>
        <taxon>rosids</taxon>
        <taxon>fabids</taxon>
        <taxon>Rosales</taxon>
        <taxon>Cannabaceae</taxon>
        <taxon>Parasponia</taxon>
    </lineage>
</organism>
<evidence type="ECO:0000256" key="8">
    <source>
        <dbReference type="ARBA" id="ARBA00084091"/>
    </source>
</evidence>
<dbReference type="SUPFAM" id="SSF56112">
    <property type="entry name" value="Protein kinase-like (PK-like)"/>
    <property type="match status" value="1"/>
</dbReference>
<dbReference type="PROSITE" id="PS50011">
    <property type="entry name" value="PROTEIN_KINASE_DOM"/>
    <property type="match status" value="1"/>
</dbReference>
<dbReference type="InterPro" id="IPR011009">
    <property type="entry name" value="Kinase-like_dom_sf"/>
</dbReference>
<dbReference type="GO" id="GO:0009640">
    <property type="term" value="P:photomorphogenesis"/>
    <property type="evidence" value="ECO:0007669"/>
    <property type="project" value="InterPro"/>
</dbReference>
<dbReference type="SUPFAM" id="SSF50978">
    <property type="entry name" value="WD40 repeat-like"/>
    <property type="match status" value="1"/>
</dbReference>
<evidence type="ECO:0000256" key="4">
    <source>
        <dbReference type="ARBA" id="ARBA00022737"/>
    </source>
</evidence>
<feature type="repeat" description="WD" evidence="9">
    <location>
        <begin position="676"/>
        <end position="711"/>
    </location>
</feature>
<dbReference type="PANTHER" id="PTHR44218:SF1">
    <property type="entry name" value="PROTEIN SPA1-RELATED 3"/>
    <property type="match status" value="1"/>
</dbReference>
<proteinExistence type="predicted"/>
<dbReference type="SMART" id="SM00320">
    <property type="entry name" value="WD40"/>
    <property type="match status" value="7"/>
</dbReference>
<dbReference type="PANTHER" id="PTHR44218">
    <property type="entry name" value="PROTEIN SPA1-RELATED 2"/>
    <property type="match status" value="1"/>
</dbReference>
<evidence type="ECO:0000313" key="13">
    <source>
        <dbReference type="Proteomes" id="UP000237105"/>
    </source>
</evidence>
<evidence type="ECO:0000256" key="3">
    <source>
        <dbReference type="ARBA" id="ARBA00022679"/>
    </source>
</evidence>
<dbReference type="EMBL" id="JXTB01000066">
    <property type="protein sequence ID" value="PON68018.1"/>
    <property type="molecule type" value="Genomic_DNA"/>
</dbReference>
<keyword evidence="8" id="KW-0607">Phytochrome signaling pathway</keyword>
<dbReference type="InterPro" id="IPR000719">
    <property type="entry name" value="Prot_kinase_dom"/>
</dbReference>
<accession>A0A2P5D457</accession>
<dbReference type="InterPro" id="IPR015943">
    <property type="entry name" value="WD40/YVTN_repeat-like_dom_sf"/>
</dbReference>
<evidence type="ECO:0000256" key="1">
    <source>
        <dbReference type="ARBA" id="ARBA00004123"/>
    </source>
</evidence>
<dbReference type="InterPro" id="IPR019775">
    <property type="entry name" value="WD40_repeat_CS"/>
</dbReference>
<evidence type="ECO:0000256" key="6">
    <source>
        <dbReference type="ARBA" id="ARBA00023054"/>
    </source>
</evidence>
<reference evidence="13" key="1">
    <citation type="submission" date="2016-06" db="EMBL/GenBank/DDBJ databases">
        <title>Parallel loss of symbiosis genes in relatives of nitrogen-fixing non-legume Parasponia.</title>
        <authorList>
            <person name="Van Velzen R."/>
            <person name="Holmer R."/>
            <person name="Bu F."/>
            <person name="Rutten L."/>
            <person name="Van Zeijl A."/>
            <person name="Liu W."/>
            <person name="Santuari L."/>
            <person name="Cao Q."/>
            <person name="Sharma T."/>
            <person name="Shen D."/>
            <person name="Roswanjaya Y."/>
            <person name="Wardhani T."/>
            <person name="Kalhor M.S."/>
            <person name="Jansen J."/>
            <person name="Van den Hoogen J."/>
            <person name="Gungor B."/>
            <person name="Hartog M."/>
            <person name="Hontelez J."/>
            <person name="Verver J."/>
            <person name="Yang W.-C."/>
            <person name="Schijlen E."/>
            <person name="Repin R."/>
            <person name="Schilthuizen M."/>
            <person name="Schranz E."/>
            <person name="Heidstra R."/>
            <person name="Miyata K."/>
            <person name="Fedorova E."/>
            <person name="Kohlen W."/>
            <person name="Bisseling T."/>
            <person name="Smit S."/>
            <person name="Geurts R."/>
        </authorList>
    </citation>
    <scope>NUCLEOTIDE SEQUENCE [LARGE SCALE GENOMIC DNA]</scope>
    <source>
        <strain evidence="13">cv. WU1-14</strain>
    </source>
</reference>
<keyword evidence="6" id="KW-0175">Coiled coil</keyword>
<dbReference type="GO" id="GO:0005524">
    <property type="term" value="F:ATP binding"/>
    <property type="evidence" value="ECO:0007669"/>
    <property type="project" value="InterPro"/>
</dbReference>
<protein>
    <submittedName>
        <fullName evidence="12">Coatomer alpha subunit</fullName>
    </submittedName>
</protein>
<dbReference type="OrthoDB" id="273771at2759"/>
<dbReference type="GO" id="GO:0009585">
    <property type="term" value="P:red, far-red light phototransduction"/>
    <property type="evidence" value="ECO:0007669"/>
    <property type="project" value="UniProtKB-KW"/>
</dbReference>
<dbReference type="SMART" id="SM00220">
    <property type="entry name" value="S_TKc"/>
    <property type="match status" value="1"/>
</dbReference>
<dbReference type="PROSITE" id="PS50294">
    <property type="entry name" value="WD_REPEATS_REGION"/>
    <property type="match status" value="2"/>
</dbReference>
<evidence type="ECO:0000256" key="5">
    <source>
        <dbReference type="ARBA" id="ARBA00022786"/>
    </source>
</evidence>
<dbReference type="PROSITE" id="PS00678">
    <property type="entry name" value="WD_REPEATS_1"/>
    <property type="match status" value="1"/>
</dbReference>
<feature type="compositionally biased region" description="Polar residues" evidence="10">
    <location>
        <begin position="430"/>
        <end position="439"/>
    </location>
</feature>
<dbReference type="GO" id="GO:0005634">
    <property type="term" value="C:nucleus"/>
    <property type="evidence" value="ECO:0007669"/>
    <property type="project" value="UniProtKB-SubCell"/>
</dbReference>
<dbReference type="InterPro" id="IPR036322">
    <property type="entry name" value="WD40_repeat_dom_sf"/>
</dbReference>
<sequence length="907" mass="101319">MEGSSESARKKSSSSRELNTSRVSNLDLTPPHGGRSGLSGDVLHDSSYRKGKGDRVLFAQTDYVQNQGGLSGVCEDEVAADPFVRAVEWSDISLRQWLDKPDRSVDVFECFHIFRQIVEIVNVAHSQGIVVHNVRPSCFVMSSFNHVSFIESASCSDSGSDNLEDGQNSPTMYLKTSSLSLRSDFCPQKRDKGSEDLGTMMASMNAFSETSCMQSSSTYAAQESLVVETEENRNKDGRSTELDEKNQPFPMKQVLLMEANWYTSPEEANGGQSSCASDIYRLGVLLFELFCPAGSGEEKSRTMSSLRHRVLPPQLLLKWPKEASFCLWLLHPEPTSRPKMGELLQSEFLNEPRDDLEEREAAIELRERIEDQELLLEFLLLIQQRKQEAADKLQDTLSFLCSDIEEVVKQQTILKKKGGSCPDLVKEDNSTSSLPSMNIVNDDDSTSFGSRKRFRPGLRILDMEECDDNIDGEQKSGSENQDSILFKSSRLMKNFKKLESAYFLTRCRPIMPLGKHVIRHSPISSDGRGSVVVTERSSVNNLASKARSYEGRQSGWINPFLEGLCKYLSFSKLKVKADLKQGDLLNSSNLVCSLSFDRDGELFATAGVNKKIKVFECDTIINEDRDIHYPVVEMASRSKLSSICWNTYIKSQIASSNFEGVVQIWDVTRSQVQMEMREHERRVWSIDFSSADPTLLASGSDDGSVKLWSINQAILFLHLHLGVSIGTIRTKANVCCVQFPLDSGRSIAFGSADHKIYYYDLRNAKVPLCTLIGHNKTVSYVKFVDTMNLVSASTDNSLKLWDLSKCTSRVIDTPVQSFTGHTNVKNFVGLSVFDGYIATGSETNEVFIYHKAFPMPALSFKFNNSDPLSGHEMDEASQFISSVCWRGQSNTLVAANSTGNIKLLDMV</sequence>
<dbReference type="PROSITE" id="PS50082">
    <property type="entry name" value="WD_REPEATS_2"/>
    <property type="match status" value="2"/>
</dbReference>
<comment type="subcellular location">
    <subcellularLocation>
        <location evidence="1">Nucleus</location>
    </subcellularLocation>
</comment>
<dbReference type="AlphaFoldDB" id="A0A2P5D457"/>
<keyword evidence="3" id="KW-0808">Transferase</keyword>
<comment type="caution">
    <text evidence="12">The sequence shown here is derived from an EMBL/GenBank/DDBJ whole genome shotgun (WGS) entry which is preliminary data.</text>
</comment>
<evidence type="ECO:0000256" key="10">
    <source>
        <dbReference type="SAM" id="MobiDB-lite"/>
    </source>
</evidence>
<feature type="region of interest" description="Disordered" evidence="10">
    <location>
        <begin position="225"/>
        <end position="247"/>
    </location>
</feature>
<dbReference type="InterPro" id="IPR020472">
    <property type="entry name" value="WD40_PAC1"/>
</dbReference>
<dbReference type="GO" id="GO:0004672">
    <property type="term" value="F:protein kinase activity"/>
    <property type="evidence" value="ECO:0007669"/>
    <property type="project" value="InterPro"/>
</dbReference>
<keyword evidence="7" id="KW-0539">Nucleus</keyword>
<dbReference type="STRING" id="3476.A0A2P5D457"/>
<dbReference type="Proteomes" id="UP000237105">
    <property type="component" value="Unassembled WGS sequence"/>
</dbReference>
<evidence type="ECO:0000256" key="9">
    <source>
        <dbReference type="PROSITE-ProRule" id="PRU00221"/>
    </source>
</evidence>